<evidence type="ECO:0000313" key="2">
    <source>
        <dbReference type="EMBL" id="TFK21289.1"/>
    </source>
</evidence>
<dbReference type="Gene3D" id="2.60.120.260">
    <property type="entry name" value="Galactose-binding domain-like"/>
    <property type="match status" value="1"/>
</dbReference>
<feature type="signal peptide" evidence="1">
    <location>
        <begin position="1"/>
        <end position="23"/>
    </location>
</feature>
<keyword evidence="3" id="KW-1185">Reference proteome</keyword>
<dbReference type="AlphaFoldDB" id="A0A5C3KLQ3"/>
<organism evidence="2 3">
    <name type="scientific">Coprinopsis marcescibilis</name>
    <name type="common">Agaric fungus</name>
    <name type="synonym">Psathyrella marcescibilis</name>
    <dbReference type="NCBI Taxonomy" id="230819"/>
    <lineage>
        <taxon>Eukaryota</taxon>
        <taxon>Fungi</taxon>
        <taxon>Dikarya</taxon>
        <taxon>Basidiomycota</taxon>
        <taxon>Agaricomycotina</taxon>
        <taxon>Agaricomycetes</taxon>
        <taxon>Agaricomycetidae</taxon>
        <taxon>Agaricales</taxon>
        <taxon>Agaricineae</taxon>
        <taxon>Psathyrellaceae</taxon>
        <taxon>Coprinopsis</taxon>
    </lineage>
</organism>
<name>A0A5C3KLQ3_COPMA</name>
<dbReference type="EMBL" id="ML210272">
    <property type="protein sequence ID" value="TFK21289.1"/>
    <property type="molecule type" value="Genomic_DNA"/>
</dbReference>
<dbReference type="OrthoDB" id="2758521at2759"/>
<gene>
    <name evidence="2" type="ORF">FA15DRAFT_598086</name>
</gene>
<evidence type="ECO:0000313" key="3">
    <source>
        <dbReference type="Proteomes" id="UP000307440"/>
    </source>
</evidence>
<protein>
    <submittedName>
        <fullName evidence="2">Uncharacterized protein</fullName>
    </submittedName>
</protein>
<feature type="chain" id="PRO_5022676293" evidence="1">
    <location>
        <begin position="24"/>
        <end position="179"/>
    </location>
</feature>
<dbReference type="STRING" id="230819.A0A5C3KLQ3"/>
<keyword evidence="1" id="KW-0732">Signal</keyword>
<reference evidence="2 3" key="1">
    <citation type="journal article" date="2019" name="Nat. Ecol. Evol.">
        <title>Megaphylogeny resolves global patterns of mushroom evolution.</title>
        <authorList>
            <person name="Varga T."/>
            <person name="Krizsan K."/>
            <person name="Foldi C."/>
            <person name="Dima B."/>
            <person name="Sanchez-Garcia M."/>
            <person name="Sanchez-Ramirez S."/>
            <person name="Szollosi G.J."/>
            <person name="Szarkandi J.G."/>
            <person name="Papp V."/>
            <person name="Albert L."/>
            <person name="Andreopoulos W."/>
            <person name="Angelini C."/>
            <person name="Antonin V."/>
            <person name="Barry K.W."/>
            <person name="Bougher N.L."/>
            <person name="Buchanan P."/>
            <person name="Buyck B."/>
            <person name="Bense V."/>
            <person name="Catcheside P."/>
            <person name="Chovatia M."/>
            <person name="Cooper J."/>
            <person name="Damon W."/>
            <person name="Desjardin D."/>
            <person name="Finy P."/>
            <person name="Geml J."/>
            <person name="Haridas S."/>
            <person name="Hughes K."/>
            <person name="Justo A."/>
            <person name="Karasinski D."/>
            <person name="Kautmanova I."/>
            <person name="Kiss B."/>
            <person name="Kocsube S."/>
            <person name="Kotiranta H."/>
            <person name="LaButti K.M."/>
            <person name="Lechner B.E."/>
            <person name="Liimatainen K."/>
            <person name="Lipzen A."/>
            <person name="Lukacs Z."/>
            <person name="Mihaltcheva S."/>
            <person name="Morgado L.N."/>
            <person name="Niskanen T."/>
            <person name="Noordeloos M.E."/>
            <person name="Ohm R.A."/>
            <person name="Ortiz-Santana B."/>
            <person name="Ovrebo C."/>
            <person name="Racz N."/>
            <person name="Riley R."/>
            <person name="Savchenko A."/>
            <person name="Shiryaev A."/>
            <person name="Soop K."/>
            <person name="Spirin V."/>
            <person name="Szebenyi C."/>
            <person name="Tomsovsky M."/>
            <person name="Tulloss R.E."/>
            <person name="Uehling J."/>
            <person name="Grigoriev I.V."/>
            <person name="Vagvolgyi C."/>
            <person name="Papp T."/>
            <person name="Martin F.M."/>
            <person name="Miettinen O."/>
            <person name="Hibbett D.S."/>
            <person name="Nagy L.G."/>
        </authorList>
    </citation>
    <scope>NUCLEOTIDE SEQUENCE [LARGE SCALE GENOMIC DNA]</scope>
    <source>
        <strain evidence="2 3">CBS 121175</strain>
    </source>
</reference>
<proteinExistence type="predicted"/>
<sequence length="179" mass="20254">MACWQRPLLTLYSLLNLLHQLSSSLTALVNWIVDDTGSGNAVLYFPNSHSIWKGSNSKDCWLFPDVTRTHGGTYTAATYRRGERPITLQLRFEGTAIYVFFILVNRGSAGTIMDTICNITLDNNPPKRYVHNPNPSANQFLYNQLIYEHSNLGNSSHTLNITSHGSDSSYINFDYFIVR</sequence>
<accession>A0A5C3KLQ3</accession>
<dbReference type="Proteomes" id="UP000307440">
    <property type="component" value="Unassembled WGS sequence"/>
</dbReference>
<evidence type="ECO:0000256" key="1">
    <source>
        <dbReference type="SAM" id="SignalP"/>
    </source>
</evidence>